<gene>
    <name evidence="1" type="ORF">CJU94_34720</name>
</gene>
<geneLocation type="plasmid" evidence="1 2">
    <name>pBN1</name>
</geneLocation>
<evidence type="ECO:0000313" key="2">
    <source>
        <dbReference type="Proteomes" id="UP000215158"/>
    </source>
</evidence>
<dbReference type="EMBL" id="CP022991">
    <property type="protein sequence ID" value="ASW03345.1"/>
    <property type="molecule type" value="Genomic_DNA"/>
</dbReference>
<keyword evidence="2" id="KW-1185">Reference proteome</keyword>
<reference evidence="1 2" key="1">
    <citation type="submission" date="2017-08" db="EMBL/GenBank/DDBJ databases">
        <title>Identification and genetic characteristics of simultaneous BTEX- and naphthalene-degrading Paraburkholderia sp. BN5 isolated from petroleum-contaminated soil.</title>
        <authorList>
            <person name="Lee Y."/>
            <person name="Jeon C.O."/>
        </authorList>
    </citation>
    <scope>NUCLEOTIDE SEQUENCE [LARGE SCALE GENOMIC DNA]</scope>
    <source>
        <strain evidence="1 2">BN5</strain>
        <plasmid evidence="1 2">pBN1</plasmid>
    </source>
</reference>
<dbReference type="KEGG" id="parb:CJU94_34720"/>
<keyword evidence="1" id="KW-0614">Plasmid</keyword>
<evidence type="ECO:0000313" key="1">
    <source>
        <dbReference type="EMBL" id="ASW03345.1"/>
    </source>
</evidence>
<dbReference type="AlphaFoldDB" id="A0A248VWU5"/>
<protein>
    <submittedName>
        <fullName evidence="1">Uncharacterized protein</fullName>
    </submittedName>
</protein>
<proteinExistence type="predicted"/>
<organism evidence="1 2">
    <name type="scientific">Paraburkholderia aromaticivorans</name>
    <dbReference type="NCBI Taxonomy" id="2026199"/>
    <lineage>
        <taxon>Bacteria</taxon>
        <taxon>Pseudomonadati</taxon>
        <taxon>Pseudomonadota</taxon>
        <taxon>Betaproteobacteria</taxon>
        <taxon>Burkholderiales</taxon>
        <taxon>Burkholderiaceae</taxon>
        <taxon>Paraburkholderia</taxon>
    </lineage>
</organism>
<accession>A0A248VWU5</accession>
<dbReference type="OrthoDB" id="8926609at2"/>
<name>A0A248VWU5_9BURK</name>
<sequence>MTVNTAEKSLHYLVEKWLAPAPNTQIRVIQFGHMREDRRRYVHVEASAPSGPRAIFFFRHDDGCWCVFPPRIARPFMTGLQRAA</sequence>
<dbReference type="Proteomes" id="UP000215158">
    <property type="component" value="Plasmid pBN1"/>
</dbReference>